<dbReference type="PATRIC" id="fig|507626.3.peg.753"/>
<dbReference type="OrthoDB" id="9785497at2"/>
<dbReference type="Pfam" id="PF01641">
    <property type="entry name" value="SelR"/>
    <property type="match status" value="1"/>
</dbReference>
<dbReference type="GO" id="GO:0006979">
    <property type="term" value="P:response to oxidative stress"/>
    <property type="evidence" value="ECO:0007669"/>
    <property type="project" value="InterPro"/>
</dbReference>
<evidence type="ECO:0000259" key="4">
    <source>
        <dbReference type="PROSITE" id="PS51790"/>
    </source>
</evidence>
<evidence type="ECO:0000256" key="3">
    <source>
        <dbReference type="ARBA" id="ARBA00048488"/>
    </source>
</evidence>
<dbReference type="RefSeq" id="WP_066445256.1">
    <property type="nucleotide sequence ID" value="NZ_CP014226.1"/>
</dbReference>
<dbReference type="AlphaFoldDB" id="A0A109UL20"/>
<sequence length="167" mass="18834">MKRRHFLGLVGATGAVGLLPGAAWGFPRLNLEPAPGLERLELSDEEWRERLTAEQYDILRDHGTEPPWSSPLDDEWREGEYHCAGCDLLLFTSAMKYDSGTGWPSFFEHVEGHLLTQLDFSMIWPRTEYHCARCHGHQGHVFSDGPEPTGLRWCNNGLALTFIPATA</sequence>
<proteinExistence type="predicted"/>
<evidence type="ECO:0000256" key="1">
    <source>
        <dbReference type="ARBA" id="ARBA00012499"/>
    </source>
</evidence>
<dbReference type="SUPFAM" id="SSF51316">
    <property type="entry name" value="Mss4-like"/>
    <property type="match status" value="1"/>
</dbReference>
<evidence type="ECO:0000256" key="2">
    <source>
        <dbReference type="ARBA" id="ARBA00023002"/>
    </source>
</evidence>
<comment type="catalytic activity">
    <reaction evidence="3">
        <text>L-methionyl-[protein] + [thioredoxin]-disulfide + H2O = L-methionyl-(R)-S-oxide-[protein] + [thioredoxin]-dithiol</text>
        <dbReference type="Rhea" id="RHEA:24164"/>
        <dbReference type="Rhea" id="RHEA-COMP:10698"/>
        <dbReference type="Rhea" id="RHEA-COMP:10700"/>
        <dbReference type="Rhea" id="RHEA-COMP:12313"/>
        <dbReference type="Rhea" id="RHEA-COMP:12314"/>
        <dbReference type="ChEBI" id="CHEBI:15377"/>
        <dbReference type="ChEBI" id="CHEBI:16044"/>
        <dbReference type="ChEBI" id="CHEBI:29950"/>
        <dbReference type="ChEBI" id="CHEBI:45764"/>
        <dbReference type="ChEBI" id="CHEBI:50058"/>
        <dbReference type="EC" id="1.8.4.12"/>
    </reaction>
</comment>
<dbReference type="PROSITE" id="PS51790">
    <property type="entry name" value="MSRB"/>
    <property type="match status" value="1"/>
</dbReference>
<dbReference type="InterPro" id="IPR002579">
    <property type="entry name" value="Met_Sox_Rdtase_MsrB_dom"/>
</dbReference>
<feature type="domain" description="MsrB" evidence="4">
    <location>
        <begin position="44"/>
        <end position="165"/>
    </location>
</feature>
<dbReference type="GO" id="GO:0005737">
    <property type="term" value="C:cytoplasm"/>
    <property type="evidence" value="ECO:0007669"/>
    <property type="project" value="TreeGrafter"/>
</dbReference>
<accession>A0A109UL20</accession>
<dbReference type="Gene3D" id="2.170.150.20">
    <property type="entry name" value="Peptide methionine sulfoxide reductase"/>
    <property type="match status" value="1"/>
</dbReference>
<name>A0A109UL20_9GAMM</name>
<dbReference type="GO" id="GO:0030091">
    <property type="term" value="P:protein repair"/>
    <property type="evidence" value="ECO:0007669"/>
    <property type="project" value="InterPro"/>
</dbReference>
<organism evidence="5 6">
    <name type="scientific">Halomonas chromatireducens</name>
    <dbReference type="NCBI Taxonomy" id="507626"/>
    <lineage>
        <taxon>Bacteria</taxon>
        <taxon>Pseudomonadati</taxon>
        <taxon>Pseudomonadota</taxon>
        <taxon>Gammaproteobacteria</taxon>
        <taxon>Oceanospirillales</taxon>
        <taxon>Halomonadaceae</taxon>
        <taxon>Halomonas</taxon>
    </lineage>
</organism>
<gene>
    <name evidence="5" type="primary">msrB_1</name>
    <name evidence="5" type="ORF">LOKO_00760</name>
</gene>
<dbReference type="Proteomes" id="UP000063387">
    <property type="component" value="Chromosome"/>
</dbReference>
<dbReference type="EC" id="1.8.4.12" evidence="1"/>
<evidence type="ECO:0000313" key="5">
    <source>
        <dbReference type="EMBL" id="AMC99841.1"/>
    </source>
</evidence>
<dbReference type="GO" id="GO:0033743">
    <property type="term" value="F:peptide-methionine (R)-S-oxide reductase activity"/>
    <property type="evidence" value="ECO:0007669"/>
    <property type="project" value="UniProtKB-EC"/>
</dbReference>
<reference evidence="5 6" key="1">
    <citation type="journal article" date="2016" name="Genome Announc.">
        <title>Draft Genome Sequence of 'Halomonas chromatireducens' Strain AGD 8-3, a Haloalkaliphilic Chromate- and Selenite-Reducing Gammaproteobacterium.</title>
        <authorList>
            <person name="Sharko F.S."/>
            <person name="Shapovalova A.A."/>
            <person name="Tsygankova S.V."/>
            <person name="Komova A.V."/>
            <person name="Boulygina E.S."/>
            <person name="Teslyuk A.B."/>
            <person name="Gotovtsev P.M."/>
            <person name="Namsaraev Z.B."/>
            <person name="Khijniak T.V."/>
            <person name="Nedoluzhko A.V."/>
            <person name="Vasilov R.G."/>
        </authorList>
    </citation>
    <scope>NUCLEOTIDE SEQUENCE [LARGE SCALE GENOMIC DNA]</scope>
    <source>
        <strain evidence="5 6">AGD 8-3</strain>
    </source>
</reference>
<dbReference type="InterPro" id="IPR028427">
    <property type="entry name" value="Met_Sox_Rdtase_MsrB"/>
</dbReference>
<dbReference type="PANTHER" id="PTHR10173:SF57">
    <property type="entry name" value="PEPTIDE-METHIONINE (R)-S-OXIDE REDUCTASE"/>
    <property type="match status" value="1"/>
</dbReference>
<dbReference type="NCBIfam" id="TIGR00357">
    <property type="entry name" value="peptide-methionine (R)-S-oxide reductase MsrB"/>
    <property type="match status" value="1"/>
</dbReference>
<dbReference type="InterPro" id="IPR011057">
    <property type="entry name" value="Mss4-like_sf"/>
</dbReference>
<protein>
    <recommendedName>
        <fullName evidence="1">peptide-methionine (R)-S-oxide reductase</fullName>
        <ecNumber evidence="1">1.8.4.12</ecNumber>
    </recommendedName>
</protein>
<dbReference type="STRING" id="507626.LOKO_00760"/>
<keyword evidence="6" id="KW-1185">Reference proteome</keyword>
<reference evidence="5 6" key="2">
    <citation type="submission" date="2016-02" db="EMBL/GenBank/DDBJ databases">
        <authorList>
            <person name="Wen L."/>
            <person name="He K."/>
            <person name="Yang H."/>
        </authorList>
    </citation>
    <scope>NUCLEOTIDE SEQUENCE [LARGE SCALE GENOMIC DNA]</scope>
    <source>
        <strain evidence="5 6">AGD 8-3</strain>
    </source>
</reference>
<evidence type="ECO:0000313" key="6">
    <source>
        <dbReference type="Proteomes" id="UP000063387"/>
    </source>
</evidence>
<keyword evidence="2 5" id="KW-0560">Oxidoreductase</keyword>
<dbReference type="EMBL" id="CP014226">
    <property type="protein sequence ID" value="AMC99841.1"/>
    <property type="molecule type" value="Genomic_DNA"/>
</dbReference>
<dbReference type="PANTHER" id="PTHR10173">
    <property type="entry name" value="METHIONINE SULFOXIDE REDUCTASE"/>
    <property type="match status" value="1"/>
</dbReference>
<dbReference type="KEGG" id="hco:LOKO_00760"/>